<dbReference type="AlphaFoldDB" id="A0A6P2QW72"/>
<organism evidence="3 4">
    <name type="scientific">Burkholderia pseudomultivorans</name>
    <dbReference type="NCBI Taxonomy" id="1207504"/>
    <lineage>
        <taxon>Bacteria</taxon>
        <taxon>Pseudomonadati</taxon>
        <taxon>Pseudomonadota</taxon>
        <taxon>Betaproteobacteria</taxon>
        <taxon>Burkholderiales</taxon>
        <taxon>Burkholderiaceae</taxon>
        <taxon>Burkholderia</taxon>
        <taxon>Burkholderia cepacia complex</taxon>
    </lineage>
</organism>
<dbReference type="EMBL" id="CABVPP010000073">
    <property type="protein sequence ID" value="VWC24155.1"/>
    <property type="molecule type" value="Genomic_DNA"/>
</dbReference>
<dbReference type="GeneID" id="93173095"/>
<evidence type="ECO:0000313" key="3">
    <source>
        <dbReference type="EMBL" id="VWC24155.1"/>
    </source>
</evidence>
<gene>
    <name evidence="3" type="ORF">BPS26883_06033</name>
</gene>
<protein>
    <recommendedName>
        <fullName evidence="2">Lysozyme inhibitor LprI-like N-terminal domain-containing protein</fullName>
    </recommendedName>
</protein>
<dbReference type="Gene3D" id="1.20.1270.180">
    <property type="match status" value="1"/>
</dbReference>
<accession>A0A6P2QW72</accession>
<evidence type="ECO:0000256" key="1">
    <source>
        <dbReference type="SAM" id="SignalP"/>
    </source>
</evidence>
<dbReference type="RefSeq" id="WP_174904181.1">
    <property type="nucleotide sequence ID" value="NZ_CABVPP010000073.1"/>
</dbReference>
<feature type="domain" description="Lysozyme inhibitor LprI-like N-terminal" evidence="2">
    <location>
        <begin position="45"/>
        <end position="128"/>
    </location>
</feature>
<dbReference type="Pfam" id="PF07007">
    <property type="entry name" value="LprI"/>
    <property type="match status" value="1"/>
</dbReference>
<feature type="signal peptide" evidence="1">
    <location>
        <begin position="1"/>
        <end position="24"/>
    </location>
</feature>
<evidence type="ECO:0000313" key="4">
    <source>
        <dbReference type="Proteomes" id="UP000494162"/>
    </source>
</evidence>
<evidence type="ECO:0000259" key="2">
    <source>
        <dbReference type="Pfam" id="PF07007"/>
    </source>
</evidence>
<sequence>MNTLFQGKWLAGPMFAAMPVAAFALDCDAVTGGLGLGLDAARASLACAEQRTANRDKALNDVYRRLNAAVGGRPDERDALRAAQRAWIAYRDAECDLGAIDAGGAPQWAAVNRAQCVAELTAERAAQLRRSLDGHAD</sequence>
<proteinExistence type="predicted"/>
<dbReference type="Proteomes" id="UP000494162">
    <property type="component" value="Unassembled WGS sequence"/>
</dbReference>
<keyword evidence="1" id="KW-0732">Signal</keyword>
<name>A0A6P2QW72_9BURK</name>
<dbReference type="InterPro" id="IPR009739">
    <property type="entry name" value="LprI-like_N"/>
</dbReference>
<reference evidence="3 4" key="1">
    <citation type="submission" date="2019-09" db="EMBL/GenBank/DDBJ databases">
        <authorList>
            <person name="Depoorter E."/>
        </authorList>
    </citation>
    <scope>NUCLEOTIDE SEQUENCE [LARGE SCALE GENOMIC DNA]</scope>
    <source>
        <strain evidence="3">LMG 26883</strain>
    </source>
</reference>
<feature type="chain" id="PRO_5026814069" description="Lysozyme inhibitor LprI-like N-terminal domain-containing protein" evidence="1">
    <location>
        <begin position="25"/>
        <end position="137"/>
    </location>
</feature>